<keyword evidence="7 8" id="KW-0472">Membrane</keyword>
<keyword evidence="5 8" id="KW-0812">Transmembrane</keyword>
<name>F9Y535_KETVW</name>
<dbReference type="eggNOG" id="COG1176">
    <property type="taxonomic scope" value="Bacteria"/>
</dbReference>
<dbReference type="InterPro" id="IPR000515">
    <property type="entry name" value="MetI-like"/>
</dbReference>
<evidence type="ECO:0000256" key="6">
    <source>
        <dbReference type="ARBA" id="ARBA00022989"/>
    </source>
</evidence>
<dbReference type="SUPFAM" id="SSF161098">
    <property type="entry name" value="MetI-like"/>
    <property type="match status" value="1"/>
</dbReference>
<keyword evidence="4" id="KW-1003">Cell membrane</keyword>
<dbReference type="PROSITE" id="PS50928">
    <property type="entry name" value="ABC_TM1"/>
    <property type="match status" value="1"/>
</dbReference>
<comment type="similarity">
    <text evidence="2">Belongs to the binding-protein-dependent transport system permease family. CysTW subfamily.</text>
</comment>
<evidence type="ECO:0000259" key="9">
    <source>
        <dbReference type="PROSITE" id="PS50928"/>
    </source>
</evidence>
<evidence type="ECO:0000313" key="10">
    <source>
        <dbReference type="EMBL" id="AEM40667.1"/>
    </source>
</evidence>
<evidence type="ECO:0000256" key="1">
    <source>
        <dbReference type="ARBA" id="ARBA00004651"/>
    </source>
</evidence>
<protein>
    <submittedName>
        <fullName evidence="10">ABC transporter permease protein</fullName>
    </submittedName>
</protein>
<dbReference type="KEGG" id="kvl:KVU_0828"/>
<proteinExistence type="inferred from homology"/>
<evidence type="ECO:0000256" key="4">
    <source>
        <dbReference type="ARBA" id="ARBA00022475"/>
    </source>
</evidence>
<evidence type="ECO:0000256" key="3">
    <source>
        <dbReference type="ARBA" id="ARBA00022448"/>
    </source>
</evidence>
<dbReference type="HOGENOM" id="CLU_016047_18_2_5"/>
<dbReference type="PANTHER" id="PTHR42929">
    <property type="entry name" value="INNER MEMBRANE ABC TRANSPORTER PERMEASE PROTEIN YDCU-RELATED-RELATED"/>
    <property type="match status" value="1"/>
</dbReference>
<dbReference type="GO" id="GO:0005886">
    <property type="term" value="C:plasma membrane"/>
    <property type="evidence" value="ECO:0007669"/>
    <property type="project" value="UniProtKB-SubCell"/>
</dbReference>
<feature type="transmembrane region" description="Helical" evidence="8">
    <location>
        <begin position="20"/>
        <end position="44"/>
    </location>
</feature>
<dbReference type="Gene3D" id="1.10.3720.10">
    <property type="entry name" value="MetI-like"/>
    <property type="match status" value="1"/>
</dbReference>
<comment type="subcellular location">
    <subcellularLocation>
        <location evidence="1 8">Cell membrane</location>
        <topology evidence="1 8">Multi-pass membrane protein</topology>
    </subcellularLocation>
</comment>
<feature type="transmembrane region" description="Helical" evidence="8">
    <location>
        <begin position="70"/>
        <end position="94"/>
    </location>
</feature>
<reference evidence="10 11" key="1">
    <citation type="journal article" date="2011" name="J. Bacteriol.">
        <title>Complete genome sequence of the industrial strain Ketogulonicigenium vulgare WSH-001.</title>
        <authorList>
            <person name="Liu L."/>
            <person name="Li Y."/>
            <person name="Zhang J."/>
            <person name="Zhou Z."/>
            <person name="Liu J."/>
            <person name="Li X."/>
            <person name="Zhou J."/>
            <person name="Du G."/>
            <person name="Wang L."/>
            <person name="Chen J."/>
        </authorList>
    </citation>
    <scope>NUCLEOTIDE SEQUENCE [LARGE SCALE GENOMIC DNA]</scope>
    <source>
        <strain evidence="10 11">WSH-001</strain>
    </source>
</reference>
<dbReference type="EMBL" id="CP002018">
    <property type="protein sequence ID" value="AEM40667.1"/>
    <property type="molecule type" value="Genomic_DNA"/>
</dbReference>
<evidence type="ECO:0000256" key="8">
    <source>
        <dbReference type="RuleBase" id="RU363032"/>
    </source>
</evidence>
<feature type="transmembrane region" description="Helical" evidence="8">
    <location>
        <begin position="208"/>
        <end position="234"/>
    </location>
</feature>
<accession>F9Y535</accession>
<gene>
    <name evidence="10" type="primary">potB</name>
    <name evidence="10" type="ordered locus">KVU_0828</name>
</gene>
<sequence length="289" mass="30362">MNSVVQTAQQGGKADKRPALPFVLAAPAVFALLVFLVLPVAVLIGESLTGPGGALEPYVKFLSSGYNQRVIWRTLQIAGATTLLALALGLIVASALARIGGTLGQILLFLCVFPLLTSALVRSFAWMVILGRQGLVNTGLQGIGLIDAPLSLLFNPTAMVIGLVYLFTPLAILTLKGAIEAIAPQVREAATTLGATPIRLFTQVTLPLLVPSLIVSAVLIFTGSLAAFATARLLGSERHMILPTLLHEKVMVSFDWAAGSVIAAVMLVLSFAAITLFNALGRRANRMVD</sequence>
<keyword evidence="11" id="KW-1185">Reference proteome</keyword>
<dbReference type="PATRIC" id="fig|759362.5.peg.856"/>
<dbReference type="Proteomes" id="UP000000692">
    <property type="component" value="Chromosome"/>
</dbReference>
<dbReference type="InterPro" id="IPR035906">
    <property type="entry name" value="MetI-like_sf"/>
</dbReference>
<dbReference type="Pfam" id="PF00528">
    <property type="entry name" value="BPD_transp_1"/>
    <property type="match status" value="1"/>
</dbReference>
<feature type="transmembrane region" description="Helical" evidence="8">
    <location>
        <begin position="254"/>
        <end position="277"/>
    </location>
</feature>
<dbReference type="OrthoDB" id="9807047at2"/>
<dbReference type="CDD" id="cd06261">
    <property type="entry name" value="TM_PBP2"/>
    <property type="match status" value="1"/>
</dbReference>
<organism evidence="10 11">
    <name type="scientific">Ketogulonicigenium vulgare (strain WSH-001)</name>
    <dbReference type="NCBI Taxonomy" id="759362"/>
    <lineage>
        <taxon>Bacteria</taxon>
        <taxon>Pseudomonadati</taxon>
        <taxon>Pseudomonadota</taxon>
        <taxon>Alphaproteobacteria</taxon>
        <taxon>Rhodobacterales</taxon>
        <taxon>Roseobacteraceae</taxon>
        <taxon>Ketogulonicigenium</taxon>
    </lineage>
</organism>
<feature type="transmembrane region" description="Helical" evidence="8">
    <location>
        <begin position="106"/>
        <end position="130"/>
    </location>
</feature>
<evidence type="ECO:0000256" key="7">
    <source>
        <dbReference type="ARBA" id="ARBA00023136"/>
    </source>
</evidence>
<evidence type="ECO:0000256" key="5">
    <source>
        <dbReference type="ARBA" id="ARBA00022692"/>
    </source>
</evidence>
<feature type="domain" description="ABC transmembrane type-1" evidence="9">
    <location>
        <begin position="71"/>
        <end position="277"/>
    </location>
</feature>
<keyword evidence="6 8" id="KW-1133">Transmembrane helix</keyword>
<feature type="transmembrane region" description="Helical" evidence="8">
    <location>
        <begin position="150"/>
        <end position="175"/>
    </location>
</feature>
<dbReference type="AlphaFoldDB" id="F9Y535"/>
<dbReference type="PANTHER" id="PTHR42929:SF5">
    <property type="entry name" value="ABC TRANSPORTER PERMEASE PROTEIN"/>
    <property type="match status" value="1"/>
</dbReference>
<evidence type="ECO:0000313" key="11">
    <source>
        <dbReference type="Proteomes" id="UP000000692"/>
    </source>
</evidence>
<dbReference type="RefSeq" id="WP_014537676.1">
    <property type="nucleotide sequence ID" value="NC_017384.1"/>
</dbReference>
<keyword evidence="3 8" id="KW-0813">Transport</keyword>
<dbReference type="GO" id="GO:0055085">
    <property type="term" value="P:transmembrane transport"/>
    <property type="evidence" value="ECO:0007669"/>
    <property type="project" value="InterPro"/>
</dbReference>
<evidence type="ECO:0000256" key="2">
    <source>
        <dbReference type="ARBA" id="ARBA00007069"/>
    </source>
</evidence>